<proteinExistence type="predicted"/>
<name>A0A7J6NB50_PEROL</name>
<evidence type="ECO:0000313" key="3">
    <source>
        <dbReference type="Proteomes" id="UP000541610"/>
    </source>
</evidence>
<dbReference type="InterPro" id="IPR052055">
    <property type="entry name" value="Hepadnavirus_pol/RT"/>
</dbReference>
<feature type="compositionally biased region" description="Acidic residues" evidence="1">
    <location>
        <begin position="56"/>
        <end position="73"/>
    </location>
</feature>
<accession>A0A7J6NB50</accession>
<dbReference type="Proteomes" id="UP000541610">
    <property type="component" value="Unassembled WGS sequence"/>
</dbReference>
<organism evidence="2 3">
    <name type="scientific">Perkinsus olseni</name>
    <name type="common">Perkinsus atlanticus</name>
    <dbReference type="NCBI Taxonomy" id="32597"/>
    <lineage>
        <taxon>Eukaryota</taxon>
        <taxon>Sar</taxon>
        <taxon>Alveolata</taxon>
        <taxon>Perkinsozoa</taxon>
        <taxon>Perkinsea</taxon>
        <taxon>Perkinsida</taxon>
        <taxon>Perkinsidae</taxon>
        <taxon>Perkinsus</taxon>
    </lineage>
</organism>
<feature type="compositionally biased region" description="Basic and acidic residues" evidence="1">
    <location>
        <begin position="24"/>
        <end position="36"/>
    </location>
</feature>
<evidence type="ECO:0000313" key="2">
    <source>
        <dbReference type="EMBL" id="KAF4681103.1"/>
    </source>
</evidence>
<dbReference type="EMBL" id="JABANP010000544">
    <property type="protein sequence ID" value="KAF4681103.1"/>
    <property type="molecule type" value="Genomic_DNA"/>
</dbReference>
<dbReference type="PANTHER" id="PTHR33050:SF7">
    <property type="entry name" value="RIBONUCLEASE H"/>
    <property type="match status" value="1"/>
</dbReference>
<dbReference type="AlphaFoldDB" id="A0A7J6NB50"/>
<gene>
    <name evidence="2" type="ORF">FOZ60_012596</name>
</gene>
<feature type="compositionally biased region" description="Basic residues" evidence="1">
    <location>
        <begin position="645"/>
        <end position="659"/>
    </location>
</feature>
<feature type="region of interest" description="Disordered" evidence="1">
    <location>
        <begin position="581"/>
        <end position="618"/>
    </location>
</feature>
<feature type="compositionally biased region" description="Basic and acidic residues" evidence="1">
    <location>
        <begin position="634"/>
        <end position="644"/>
    </location>
</feature>
<feature type="compositionally biased region" description="Polar residues" evidence="1">
    <location>
        <begin position="581"/>
        <end position="590"/>
    </location>
</feature>
<feature type="region of interest" description="Disordered" evidence="1">
    <location>
        <begin position="634"/>
        <end position="659"/>
    </location>
</feature>
<feature type="region of interest" description="Disordered" evidence="1">
    <location>
        <begin position="527"/>
        <end position="554"/>
    </location>
</feature>
<feature type="compositionally biased region" description="Polar residues" evidence="1">
    <location>
        <begin position="541"/>
        <end position="554"/>
    </location>
</feature>
<feature type="region of interest" description="Disordered" evidence="1">
    <location>
        <begin position="24"/>
        <end position="76"/>
    </location>
</feature>
<dbReference type="PANTHER" id="PTHR33050">
    <property type="entry name" value="REVERSE TRANSCRIPTASE DOMAIN-CONTAINING PROTEIN"/>
    <property type="match status" value="1"/>
</dbReference>
<protein>
    <submittedName>
        <fullName evidence="2">Uncharacterized protein</fullName>
    </submittedName>
</protein>
<dbReference type="OrthoDB" id="198652at2759"/>
<sequence>MSTSIGESGSIWTLTEYSKEMKLQDGDDDCDLKAEEAEGLGLPQGSLLPPGVEPLDSAEDEDDVQLPPNEDDTEDRRIVDVPSAKESSLGRAEGLRFGKFLRIKPPKDSVVITVGEDYVGMAIVLELNYFDGCITVKKVEDVDWVNAELDSLFYVSPRQSTLDSQEDKAITKVVEVVSEGRILKPEEVLAMVEDVDYYADAESMVDAPGKQSNPAIEEIRDFVLKANADFGKLTKTFLFKGPVVFYEYSRGVKQGCYTDPKVKGPRLVSGGLSFAVTPLIRLEMFNEFERRIMGLILVEGTSFVPEVWSALSPRLRLFIVSGETVFPDVKAGDELPVEVLEKAGIWYPGSVLTVGSLLWFICVEMMLDVTSQWENTENYPILLAPKVPSEDSTVAEERCCRMVTHSLYFMALRILTVYEVFSYRTLYTHYKSVKNYGMVNRFESHVFDTIAQQAWKRYESEMFHIEMVDREEKCFYRALTLAETKYCQFEMTKGDHNETLQQIAEDPKNGYSDAATKASTREVTEAAFGATDADDAKATTPQVDTSGNNGSSSKCDKNWYTTSSKWSKGWYNNSNSASKDYGSWNETPNPDGNVLPQPVWDSPPTATHDKEVQGGSSCSKSVFLSDAMKSTYEEGSAKAKSSEKGKKKRSKKKSKKSKSLRIRRMVLQALLVLRVAVMMNKMMIRLGIGALADEVRDAWIQYLVASGWATEQALRTQASTKSPLYPMLMETLLKITSPVGDDHDASTKDDYLICNQIMNGASIGLTSVVTESSAWPSSTPKKRKRGESSLIKWPSTDYAKDPSSFPAYTSRDTRLCEYASRQVDEEIRASNVSSVVLGFDINLNQKSITIPITKREQLCSQLKDLLETPGRLSVRKLEALMGKLSWVSQLARRWKAHLCPLFATTSIANKYNLVTIRPGTALLESLSFFTEELKHFPSKTIPASTCRRFAVITDASLQGLGGIICEVSLNKQDGGLTLHRQHVWWFNRGGGDLRSDPSTKVALRVTFTPNPKALRHREGVEMSRLSFRDGVEMSRLSFRDRVDRGSGGGRSKDVDVGDLVEVVDGVDL</sequence>
<feature type="compositionally biased region" description="Low complexity" evidence="1">
    <location>
        <begin position="39"/>
        <end position="50"/>
    </location>
</feature>
<reference evidence="2 3" key="1">
    <citation type="submission" date="2020-04" db="EMBL/GenBank/DDBJ databases">
        <title>Perkinsus olseni comparative genomics.</title>
        <authorList>
            <person name="Bogema D.R."/>
        </authorList>
    </citation>
    <scope>NUCLEOTIDE SEQUENCE [LARGE SCALE GENOMIC DNA]</scope>
    <source>
        <strain evidence="2">00978-12</strain>
    </source>
</reference>
<comment type="caution">
    <text evidence="2">The sequence shown here is derived from an EMBL/GenBank/DDBJ whole genome shotgun (WGS) entry which is preliminary data.</text>
</comment>
<evidence type="ECO:0000256" key="1">
    <source>
        <dbReference type="SAM" id="MobiDB-lite"/>
    </source>
</evidence>